<dbReference type="AlphaFoldDB" id="A0A6N7ITK8"/>
<comment type="function">
    <text evidence="1">Removes C-terminal D-alanyl residues from sugar-peptide cell wall precursors.</text>
</comment>
<dbReference type="GO" id="GO:0006508">
    <property type="term" value="P:proteolysis"/>
    <property type="evidence" value="ECO:0007669"/>
    <property type="project" value="UniProtKB-KW"/>
</dbReference>
<feature type="active site" description="Acyl-ester intermediate" evidence="13">
    <location>
        <position position="65"/>
    </location>
</feature>
<evidence type="ECO:0000256" key="15">
    <source>
        <dbReference type="RuleBase" id="RU004016"/>
    </source>
</evidence>
<evidence type="ECO:0000256" key="3">
    <source>
        <dbReference type="ARBA" id="ARBA00007164"/>
    </source>
</evidence>
<proteinExistence type="inferred from homology"/>
<dbReference type="UniPathway" id="UPA00219"/>
<dbReference type="InterPro" id="IPR018044">
    <property type="entry name" value="Peptidase_S11"/>
</dbReference>
<feature type="domain" description="Peptidase S11 D-Ala-D-Ala carboxypeptidase A C-terminal" evidence="17">
    <location>
        <begin position="278"/>
        <end position="367"/>
    </location>
</feature>
<comment type="similarity">
    <text evidence="3 15">Belongs to the peptidase S11 family.</text>
</comment>
<name>A0A6N7ITK8_9FIRM</name>
<dbReference type="Gene3D" id="2.60.410.10">
    <property type="entry name" value="D-Ala-D-Ala carboxypeptidase, C-terminal domain"/>
    <property type="match status" value="1"/>
</dbReference>
<dbReference type="PRINTS" id="PR00725">
    <property type="entry name" value="DADACBPTASE1"/>
</dbReference>
<evidence type="ECO:0000256" key="1">
    <source>
        <dbReference type="ARBA" id="ARBA00003217"/>
    </source>
</evidence>
<dbReference type="OrthoDB" id="9791132at2"/>
<evidence type="ECO:0000256" key="11">
    <source>
        <dbReference type="ARBA" id="ARBA00023316"/>
    </source>
</evidence>
<dbReference type="EC" id="3.4.16.4" evidence="4"/>
<feature type="chain" id="PRO_5027042359" description="serine-type D-Ala-D-Ala carboxypeptidase" evidence="16">
    <location>
        <begin position="30"/>
        <end position="390"/>
    </location>
</feature>
<keyword evidence="11" id="KW-0961">Cell wall biogenesis/degradation</keyword>
<comment type="caution">
    <text evidence="18">The sequence shown here is derived from an EMBL/GenBank/DDBJ whole genome shotgun (WGS) entry which is preliminary data.</text>
</comment>
<organism evidence="18 19">
    <name type="scientific">Desulfofundulus thermobenzoicus</name>
    <dbReference type="NCBI Taxonomy" id="29376"/>
    <lineage>
        <taxon>Bacteria</taxon>
        <taxon>Bacillati</taxon>
        <taxon>Bacillota</taxon>
        <taxon>Clostridia</taxon>
        <taxon>Eubacteriales</taxon>
        <taxon>Peptococcaceae</taxon>
        <taxon>Desulfofundulus</taxon>
    </lineage>
</organism>
<keyword evidence="5 18" id="KW-0121">Carboxypeptidase</keyword>
<comment type="pathway">
    <text evidence="2">Cell wall biogenesis; peptidoglycan biosynthesis.</text>
</comment>
<evidence type="ECO:0000256" key="13">
    <source>
        <dbReference type="PIRSR" id="PIRSR618044-1"/>
    </source>
</evidence>
<dbReference type="SMART" id="SM00936">
    <property type="entry name" value="PBP5_C"/>
    <property type="match status" value="1"/>
</dbReference>
<dbReference type="Proteomes" id="UP000441717">
    <property type="component" value="Unassembled WGS sequence"/>
</dbReference>
<dbReference type="GO" id="GO:0009002">
    <property type="term" value="F:serine-type D-Ala-D-Ala carboxypeptidase activity"/>
    <property type="evidence" value="ECO:0007669"/>
    <property type="project" value="UniProtKB-EC"/>
</dbReference>
<dbReference type="Pfam" id="PF00768">
    <property type="entry name" value="Peptidase_S11"/>
    <property type="match status" value="1"/>
</dbReference>
<dbReference type="PANTHER" id="PTHR21581:SF6">
    <property type="entry name" value="TRAFFICKING PROTEIN PARTICLE COMPLEX SUBUNIT 12"/>
    <property type="match status" value="1"/>
</dbReference>
<evidence type="ECO:0000313" key="19">
    <source>
        <dbReference type="Proteomes" id="UP000441717"/>
    </source>
</evidence>
<dbReference type="InterPro" id="IPR001967">
    <property type="entry name" value="Peptidase_S11_N"/>
</dbReference>
<keyword evidence="8" id="KW-0378">Hydrolase</keyword>
<dbReference type="Gene3D" id="3.40.710.10">
    <property type="entry name" value="DD-peptidase/beta-lactamase superfamily"/>
    <property type="match status" value="1"/>
</dbReference>
<evidence type="ECO:0000256" key="14">
    <source>
        <dbReference type="PIRSR" id="PIRSR618044-2"/>
    </source>
</evidence>
<evidence type="ECO:0000256" key="9">
    <source>
        <dbReference type="ARBA" id="ARBA00022960"/>
    </source>
</evidence>
<evidence type="ECO:0000256" key="7">
    <source>
        <dbReference type="ARBA" id="ARBA00022729"/>
    </source>
</evidence>
<keyword evidence="19" id="KW-1185">Reference proteome</keyword>
<evidence type="ECO:0000256" key="12">
    <source>
        <dbReference type="ARBA" id="ARBA00034000"/>
    </source>
</evidence>
<keyword evidence="7 16" id="KW-0732">Signal</keyword>
<keyword evidence="6" id="KW-0645">Protease</keyword>
<evidence type="ECO:0000259" key="17">
    <source>
        <dbReference type="SMART" id="SM00936"/>
    </source>
</evidence>
<feature type="active site" evidence="13">
    <location>
        <position position="121"/>
    </location>
</feature>
<comment type="catalytic activity">
    <reaction evidence="12">
        <text>Preferential cleavage: (Ac)2-L-Lys-D-Ala-|-D-Ala. Also transpeptidation of peptidyl-alanyl moieties that are N-acyl substituents of D-alanine.</text>
        <dbReference type="EC" id="3.4.16.4"/>
    </reaction>
</comment>
<keyword evidence="9" id="KW-0133">Cell shape</keyword>
<evidence type="ECO:0000256" key="8">
    <source>
        <dbReference type="ARBA" id="ARBA00022801"/>
    </source>
</evidence>
<evidence type="ECO:0000256" key="5">
    <source>
        <dbReference type="ARBA" id="ARBA00022645"/>
    </source>
</evidence>
<dbReference type="GO" id="GO:0071555">
    <property type="term" value="P:cell wall organization"/>
    <property type="evidence" value="ECO:0007669"/>
    <property type="project" value="UniProtKB-KW"/>
</dbReference>
<gene>
    <name evidence="18" type="ORF">GFC01_11090</name>
</gene>
<protein>
    <recommendedName>
        <fullName evidence="4">serine-type D-Ala-D-Ala carboxypeptidase</fullName>
        <ecNumber evidence="4">3.4.16.4</ecNumber>
    </recommendedName>
</protein>
<feature type="active site" description="Proton acceptor" evidence="13">
    <location>
        <position position="68"/>
    </location>
</feature>
<dbReference type="SUPFAM" id="SSF56601">
    <property type="entry name" value="beta-lactamase/transpeptidase-like"/>
    <property type="match status" value="1"/>
</dbReference>
<evidence type="ECO:0000256" key="6">
    <source>
        <dbReference type="ARBA" id="ARBA00022670"/>
    </source>
</evidence>
<keyword evidence="10" id="KW-0573">Peptidoglycan synthesis</keyword>
<feature type="binding site" evidence="14">
    <location>
        <position position="230"/>
    </location>
    <ligand>
        <name>substrate</name>
    </ligand>
</feature>
<dbReference type="InterPro" id="IPR012907">
    <property type="entry name" value="Peptidase_S11_C"/>
</dbReference>
<dbReference type="GO" id="GO:0009252">
    <property type="term" value="P:peptidoglycan biosynthetic process"/>
    <property type="evidence" value="ECO:0007669"/>
    <property type="project" value="UniProtKB-UniPathway"/>
</dbReference>
<sequence length="390" mass="42795">MAAGWRFAMICRAVLFLCLFLFLIFPAAAGANPPGVTADAAVLMDARTGQIFYDKRGSQRREPASLTKIMTAIIALEYGRLDDVVTVSRNAASVSMGSVLDLRAGEKITLENLLKAALIISANDSTVAIAEHVGGSEKRFISMMNHKAVVLGALNTRYANTNGYHHPRHYTTARDLALITRYALQNPVFNRLVATREDTIVFCDSKRKEPVANTNRLLRHNGYPGIDGVKTGSTPRAGNCLVASATRGDRRLIAVVLHSQNRYRDAAALLDYGFTEVQQVALGRPGEEVARVKVTGGQVESLPAVTAGTVQVEAVRDQLRRVEREIKLLSPVQAPVRAGQKVGEAVYRLDGRELGRLDLVAARDVPRHTWFYRFRRMFTGGSNTSFTWGD</sequence>
<dbReference type="Pfam" id="PF07943">
    <property type="entry name" value="PBP5_C"/>
    <property type="match status" value="1"/>
</dbReference>
<dbReference type="InterPro" id="IPR012338">
    <property type="entry name" value="Beta-lactam/transpept-like"/>
</dbReference>
<reference evidence="18 19" key="1">
    <citation type="submission" date="2019-10" db="EMBL/GenBank/DDBJ databases">
        <title>Comparative genomics of sulfur disproportionating microorganisms.</title>
        <authorList>
            <person name="Ward L.M."/>
            <person name="Bertran E."/>
            <person name="Johnston D."/>
        </authorList>
    </citation>
    <scope>NUCLEOTIDE SEQUENCE [LARGE SCALE GENOMIC DNA]</scope>
    <source>
        <strain evidence="18 19">DSM 14055</strain>
    </source>
</reference>
<dbReference type="GO" id="GO:0008360">
    <property type="term" value="P:regulation of cell shape"/>
    <property type="evidence" value="ECO:0007669"/>
    <property type="project" value="UniProtKB-KW"/>
</dbReference>
<evidence type="ECO:0000256" key="4">
    <source>
        <dbReference type="ARBA" id="ARBA00012448"/>
    </source>
</evidence>
<accession>A0A6N7ITK8</accession>
<dbReference type="InterPro" id="IPR037167">
    <property type="entry name" value="Peptidase_S11_C_sf"/>
</dbReference>
<evidence type="ECO:0000256" key="2">
    <source>
        <dbReference type="ARBA" id="ARBA00004752"/>
    </source>
</evidence>
<evidence type="ECO:0000256" key="10">
    <source>
        <dbReference type="ARBA" id="ARBA00022984"/>
    </source>
</evidence>
<feature type="signal peptide" evidence="16">
    <location>
        <begin position="1"/>
        <end position="29"/>
    </location>
</feature>
<dbReference type="PANTHER" id="PTHR21581">
    <property type="entry name" value="D-ALANYL-D-ALANINE CARBOXYPEPTIDASE"/>
    <property type="match status" value="1"/>
</dbReference>
<dbReference type="SUPFAM" id="SSF69189">
    <property type="entry name" value="Penicillin-binding protein associated domain"/>
    <property type="match status" value="1"/>
</dbReference>
<evidence type="ECO:0000313" key="18">
    <source>
        <dbReference type="EMBL" id="MQL52797.1"/>
    </source>
</evidence>
<dbReference type="EMBL" id="WHYR01000029">
    <property type="protein sequence ID" value="MQL52797.1"/>
    <property type="molecule type" value="Genomic_DNA"/>
</dbReference>
<dbReference type="InterPro" id="IPR015956">
    <property type="entry name" value="Peniciliin-bd_prot_C_sf"/>
</dbReference>
<evidence type="ECO:0000256" key="16">
    <source>
        <dbReference type="SAM" id="SignalP"/>
    </source>
</evidence>